<name>U9U1S5_RHIID</name>
<accession>U9U1S5</accession>
<dbReference type="HOGENOM" id="CLU_2039294_0_0_1"/>
<evidence type="ECO:0000313" key="1">
    <source>
        <dbReference type="EMBL" id="ESA12513.1"/>
    </source>
</evidence>
<organism evidence="1">
    <name type="scientific">Rhizophagus irregularis (strain DAOM 181602 / DAOM 197198 / MUCL 43194)</name>
    <name type="common">Arbuscular mycorrhizal fungus</name>
    <name type="synonym">Glomus intraradices</name>
    <dbReference type="NCBI Taxonomy" id="747089"/>
    <lineage>
        <taxon>Eukaryota</taxon>
        <taxon>Fungi</taxon>
        <taxon>Fungi incertae sedis</taxon>
        <taxon>Mucoromycota</taxon>
        <taxon>Glomeromycotina</taxon>
        <taxon>Glomeromycetes</taxon>
        <taxon>Glomerales</taxon>
        <taxon>Glomeraceae</taxon>
        <taxon>Rhizophagus</taxon>
    </lineage>
</organism>
<gene>
    <name evidence="1" type="ORF">GLOINDRAFT_27063</name>
</gene>
<reference evidence="1" key="1">
    <citation type="submission" date="2013-07" db="EMBL/GenBank/DDBJ databases">
        <title>The genome of an arbuscular mycorrhizal fungus provides insights into the evolution of the oldest plant symbiosis.</title>
        <authorList>
            <consortium name="DOE Joint Genome Institute"/>
            <person name="Tisserant E."/>
            <person name="Malbreil M."/>
            <person name="Kuo A."/>
            <person name="Kohler A."/>
            <person name="Symeonidi A."/>
            <person name="Balestrini R."/>
            <person name="Charron P."/>
            <person name="Duensing N."/>
            <person name="Frei-dit-Frey N."/>
            <person name="Gianinazzi-Pearson V."/>
            <person name="Gilbert B."/>
            <person name="Handa Y."/>
            <person name="Hijri M."/>
            <person name="Kaul R."/>
            <person name="Kawaguchi M."/>
            <person name="Krajinski F."/>
            <person name="Lammers P."/>
            <person name="Lapierre D."/>
            <person name="Masclaux F.G."/>
            <person name="Murat C."/>
            <person name="Morin E."/>
            <person name="Ndikumana S."/>
            <person name="Pagni M."/>
            <person name="Petitpierre D."/>
            <person name="Requena N."/>
            <person name="Rosikiewicz P."/>
            <person name="Riley R."/>
            <person name="Saito K."/>
            <person name="San Clemente H."/>
            <person name="Shapiro H."/>
            <person name="van Tuinen D."/>
            <person name="Becard G."/>
            <person name="Bonfante P."/>
            <person name="Paszkowski U."/>
            <person name="Shachar-Hill Y."/>
            <person name="Young J.P."/>
            <person name="Sanders I.R."/>
            <person name="Henrissat B."/>
            <person name="Rensing S.A."/>
            <person name="Grigoriev I.V."/>
            <person name="Corradi N."/>
            <person name="Roux C."/>
            <person name="Martin F."/>
        </authorList>
    </citation>
    <scope>NUCLEOTIDE SEQUENCE</scope>
    <source>
        <strain evidence="1">DAOM 197198</strain>
    </source>
</reference>
<sequence length="121" mass="14223">MTGYTPELKDNVQKITLYNILSIWAQFKILQHLEKWDHIIAFKTKHQKKYLMVTISIDFNKKKRERFQAVVKYLSETVTTSMLYLSDPSQSPILHLGCKAFKVDLNKITNTKLNLQEYEGV</sequence>
<proteinExistence type="predicted"/>
<dbReference type="EMBL" id="KI284857">
    <property type="protein sequence ID" value="ESA12513.1"/>
    <property type="molecule type" value="Genomic_DNA"/>
</dbReference>
<protein>
    <submittedName>
        <fullName evidence="1">Uncharacterized protein</fullName>
    </submittedName>
</protein>
<dbReference type="AlphaFoldDB" id="U9U1S5"/>